<sequence length="168" mass="18845">MKVISRGIIDGVIQDRFGKHGEHFNENGVPTYSLPLEIQDAPEGTKSFALFLEDKDACPISGGFSWIHWVAANITRNQLEENESVTANDFVQGLNSWISMQGGSQSKELSACYGGMAPPNEPHTYELHVYALDSLLDLQNGFMFHEMFRKMEGHVLEQATLKGVYRHE</sequence>
<name>A0A9D2M2X0_9FIRM</name>
<reference evidence="1" key="1">
    <citation type="journal article" date="2021" name="PeerJ">
        <title>Extensive microbial diversity within the chicken gut microbiome revealed by metagenomics and culture.</title>
        <authorList>
            <person name="Gilroy R."/>
            <person name="Ravi A."/>
            <person name="Getino M."/>
            <person name="Pursley I."/>
            <person name="Horton D.L."/>
            <person name="Alikhan N.F."/>
            <person name="Baker D."/>
            <person name="Gharbi K."/>
            <person name="Hall N."/>
            <person name="Watson M."/>
            <person name="Adriaenssens E.M."/>
            <person name="Foster-Nyarko E."/>
            <person name="Jarju S."/>
            <person name="Secka A."/>
            <person name="Antonio M."/>
            <person name="Oren A."/>
            <person name="Chaudhuri R.R."/>
            <person name="La Ragione R."/>
            <person name="Hildebrand F."/>
            <person name="Pallen M.J."/>
        </authorList>
    </citation>
    <scope>NUCLEOTIDE SEQUENCE</scope>
    <source>
        <strain evidence="1">ChiBcec8-14828</strain>
    </source>
</reference>
<dbReference type="NCBIfam" id="TIGR00481">
    <property type="entry name" value="YbhB/YbcL family Raf kinase inhibitor-like protein"/>
    <property type="match status" value="1"/>
</dbReference>
<dbReference type="PANTHER" id="PTHR30289">
    <property type="entry name" value="UNCHARACTERIZED PROTEIN YBCL-RELATED"/>
    <property type="match status" value="1"/>
</dbReference>
<reference evidence="1" key="2">
    <citation type="submission" date="2021-04" db="EMBL/GenBank/DDBJ databases">
        <authorList>
            <person name="Gilroy R."/>
        </authorList>
    </citation>
    <scope>NUCLEOTIDE SEQUENCE</scope>
    <source>
        <strain evidence="1">ChiBcec8-14828</strain>
    </source>
</reference>
<dbReference type="InterPro" id="IPR036610">
    <property type="entry name" value="PEBP-like_sf"/>
</dbReference>
<protein>
    <submittedName>
        <fullName evidence="1">YbhB/YbcL family Raf kinase inhibitor-like protein</fullName>
    </submittedName>
</protein>
<dbReference type="Proteomes" id="UP000824209">
    <property type="component" value="Unassembled WGS sequence"/>
</dbReference>
<dbReference type="SUPFAM" id="SSF49777">
    <property type="entry name" value="PEBP-like"/>
    <property type="match status" value="1"/>
</dbReference>
<dbReference type="CDD" id="cd00865">
    <property type="entry name" value="PEBP_bact_arch"/>
    <property type="match status" value="1"/>
</dbReference>
<proteinExistence type="predicted"/>
<accession>A0A9D2M2X0</accession>
<dbReference type="AlphaFoldDB" id="A0A9D2M2X0"/>
<comment type="caution">
    <text evidence="1">The sequence shown here is derived from an EMBL/GenBank/DDBJ whole genome shotgun (WGS) entry which is preliminary data.</text>
</comment>
<dbReference type="EMBL" id="DWYA01000055">
    <property type="protein sequence ID" value="HJB40017.1"/>
    <property type="molecule type" value="Genomic_DNA"/>
</dbReference>
<dbReference type="PANTHER" id="PTHR30289:SF1">
    <property type="entry name" value="PEBP (PHOSPHATIDYLETHANOLAMINE-BINDING PROTEIN) FAMILY PROTEIN"/>
    <property type="match status" value="1"/>
</dbReference>
<evidence type="ECO:0000313" key="2">
    <source>
        <dbReference type="Proteomes" id="UP000824209"/>
    </source>
</evidence>
<organism evidence="1 2">
    <name type="scientific">Candidatus Ruthenibacterium avium</name>
    <dbReference type="NCBI Taxonomy" id="2838751"/>
    <lineage>
        <taxon>Bacteria</taxon>
        <taxon>Bacillati</taxon>
        <taxon>Bacillota</taxon>
        <taxon>Clostridia</taxon>
        <taxon>Eubacteriales</taxon>
        <taxon>Oscillospiraceae</taxon>
        <taxon>Ruthenibacterium</taxon>
    </lineage>
</organism>
<dbReference type="InterPro" id="IPR005247">
    <property type="entry name" value="YbhB_YbcL/LppC-like"/>
</dbReference>
<dbReference type="Pfam" id="PF01161">
    <property type="entry name" value="PBP"/>
    <property type="match status" value="1"/>
</dbReference>
<evidence type="ECO:0000313" key="1">
    <source>
        <dbReference type="EMBL" id="HJB40017.1"/>
    </source>
</evidence>
<gene>
    <name evidence="1" type="ORF">H9943_06430</name>
</gene>
<dbReference type="Gene3D" id="3.90.280.10">
    <property type="entry name" value="PEBP-like"/>
    <property type="match status" value="1"/>
</dbReference>
<dbReference type="InterPro" id="IPR008914">
    <property type="entry name" value="PEBP"/>
</dbReference>